<dbReference type="EMBL" id="REFJ01000001">
    <property type="protein sequence ID" value="RMA82227.1"/>
    <property type="molecule type" value="Genomic_DNA"/>
</dbReference>
<dbReference type="InterPro" id="IPR050595">
    <property type="entry name" value="Bact_response_regulator"/>
</dbReference>
<dbReference type="InterPro" id="IPR011006">
    <property type="entry name" value="CheY-like_superfamily"/>
</dbReference>
<dbReference type="InterPro" id="IPR001789">
    <property type="entry name" value="Sig_transdc_resp-reg_receiver"/>
</dbReference>
<dbReference type="GO" id="GO:0000160">
    <property type="term" value="P:phosphorelay signal transduction system"/>
    <property type="evidence" value="ECO:0007669"/>
    <property type="project" value="InterPro"/>
</dbReference>
<evidence type="ECO:0000259" key="3">
    <source>
        <dbReference type="PROSITE" id="PS50110"/>
    </source>
</evidence>
<keyword evidence="5" id="KW-1185">Reference proteome</keyword>
<evidence type="ECO:0000256" key="2">
    <source>
        <dbReference type="PROSITE-ProRule" id="PRU00169"/>
    </source>
</evidence>
<dbReference type="SUPFAM" id="SSF52172">
    <property type="entry name" value="CheY-like"/>
    <property type="match status" value="1"/>
</dbReference>
<evidence type="ECO:0000313" key="5">
    <source>
        <dbReference type="Proteomes" id="UP000267187"/>
    </source>
</evidence>
<protein>
    <submittedName>
        <fullName evidence="4">Twitching motility two-component system response regulator PilH</fullName>
    </submittedName>
</protein>
<dbReference type="AlphaFoldDB" id="A0A3M0ACM4"/>
<comment type="caution">
    <text evidence="4">The sequence shown here is derived from an EMBL/GenBank/DDBJ whole genome shotgun (WGS) entry which is preliminary data.</text>
</comment>
<dbReference type="Proteomes" id="UP000267187">
    <property type="component" value="Unassembled WGS sequence"/>
</dbReference>
<dbReference type="OrthoDB" id="9800897at2"/>
<dbReference type="PROSITE" id="PS50110">
    <property type="entry name" value="RESPONSE_REGULATORY"/>
    <property type="match status" value="1"/>
</dbReference>
<keyword evidence="1 2" id="KW-0597">Phosphoprotein</keyword>
<gene>
    <name evidence="4" type="ORF">DFR27_0175</name>
</gene>
<name>A0A3M0ACM4_9GAMM</name>
<dbReference type="RefSeq" id="WP_121875572.1">
    <property type="nucleotide sequence ID" value="NZ_REFJ01000001.1"/>
</dbReference>
<proteinExistence type="predicted"/>
<organism evidence="4 5">
    <name type="scientific">Umboniibacter marinipuniceus</name>
    <dbReference type="NCBI Taxonomy" id="569599"/>
    <lineage>
        <taxon>Bacteria</taxon>
        <taxon>Pseudomonadati</taxon>
        <taxon>Pseudomonadota</taxon>
        <taxon>Gammaproteobacteria</taxon>
        <taxon>Cellvibrionales</taxon>
        <taxon>Cellvibrionaceae</taxon>
        <taxon>Umboniibacter</taxon>
    </lineage>
</organism>
<dbReference type="PANTHER" id="PTHR44591">
    <property type="entry name" value="STRESS RESPONSE REGULATOR PROTEIN 1"/>
    <property type="match status" value="1"/>
</dbReference>
<dbReference type="Gene3D" id="3.40.50.2300">
    <property type="match status" value="1"/>
</dbReference>
<evidence type="ECO:0000256" key="1">
    <source>
        <dbReference type="ARBA" id="ARBA00022553"/>
    </source>
</evidence>
<dbReference type="Pfam" id="PF00072">
    <property type="entry name" value="Response_reg"/>
    <property type="match status" value="1"/>
</dbReference>
<reference evidence="4 5" key="1">
    <citation type="submission" date="2018-10" db="EMBL/GenBank/DDBJ databases">
        <title>Genomic Encyclopedia of Type Strains, Phase IV (KMG-IV): sequencing the most valuable type-strain genomes for metagenomic binning, comparative biology and taxonomic classification.</title>
        <authorList>
            <person name="Goeker M."/>
        </authorList>
    </citation>
    <scope>NUCLEOTIDE SEQUENCE [LARGE SCALE GENOMIC DNA]</scope>
    <source>
        <strain evidence="4 5">DSM 25080</strain>
    </source>
</reference>
<dbReference type="SMART" id="SM00448">
    <property type="entry name" value="REC"/>
    <property type="match status" value="1"/>
</dbReference>
<feature type="modified residue" description="4-aspartylphosphate" evidence="2">
    <location>
        <position position="52"/>
    </location>
</feature>
<evidence type="ECO:0000313" key="4">
    <source>
        <dbReference type="EMBL" id="RMA82227.1"/>
    </source>
</evidence>
<feature type="domain" description="Response regulatory" evidence="3">
    <location>
        <begin position="3"/>
        <end position="119"/>
    </location>
</feature>
<accession>A0A3M0ACM4</accession>
<dbReference type="PANTHER" id="PTHR44591:SF20">
    <property type="entry name" value="PROTEIN PILH"/>
    <property type="match status" value="1"/>
</dbReference>
<sequence length="125" mass="13698">MAKILIVDDSPTETYKFRQILEKAGHEVLEAHSGEDGVKMTKANFVDLVLMDVVMPGLNGFQATRQLSKDAATSEVPVIIVTTKDQETDRVWGKRQGAVGYLTKPVTDTVLLKAVERVLSGEVLV</sequence>